<comment type="caution">
    <text evidence="1">The sequence shown here is derived from an EMBL/GenBank/DDBJ whole genome shotgun (WGS) entry which is preliminary data.</text>
</comment>
<sequence length="220" mass="24189">MAGNLLRDVDNTCRVEAYKDVAFNRTALVPARKSAAPVVSHLFGLRLLDIAANIRMQQRSVSVQTMNDDYGCQIRIIPRTALMGETQKLRGLPAIADGQGWPNVVHNVRDILESKSVRPALLEASKANASCTEDLTGVGHALLQQLSMDSDGRSLSKILMNMTAAAFAINYALQGHSDFPSTSANLYKRRSVDDRCYCSPAFRSSKLTVWCYFGAVYDVE</sequence>
<protein>
    <submittedName>
        <fullName evidence="1">Uncharacterized protein</fullName>
    </submittedName>
</protein>
<organism evidence="1 2">
    <name type="scientific">Paramarasmius palmivorus</name>
    <dbReference type="NCBI Taxonomy" id="297713"/>
    <lineage>
        <taxon>Eukaryota</taxon>
        <taxon>Fungi</taxon>
        <taxon>Dikarya</taxon>
        <taxon>Basidiomycota</taxon>
        <taxon>Agaricomycotina</taxon>
        <taxon>Agaricomycetes</taxon>
        <taxon>Agaricomycetidae</taxon>
        <taxon>Agaricales</taxon>
        <taxon>Marasmiineae</taxon>
        <taxon>Marasmiaceae</taxon>
        <taxon>Paramarasmius</taxon>
    </lineage>
</organism>
<evidence type="ECO:0000313" key="2">
    <source>
        <dbReference type="Proteomes" id="UP001383192"/>
    </source>
</evidence>
<name>A0AAW0BD09_9AGAR</name>
<gene>
    <name evidence="1" type="ORF">VNI00_016632</name>
</gene>
<reference evidence="1 2" key="1">
    <citation type="submission" date="2024-01" db="EMBL/GenBank/DDBJ databases">
        <title>A draft genome for a cacao thread blight-causing isolate of Paramarasmius palmivorus.</title>
        <authorList>
            <person name="Baruah I.K."/>
            <person name="Bukari Y."/>
            <person name="Amoako-Attah I."/>
            <person name="Meinhardt L.W."/>
            <person name="Bailey B.A."/>
            <person name="Cohen S.P."/>
        </authorList>
    </citation>
    <scope>NUCLEOTIDE SEQUENCE [LARGE SCALE GENOMIC DNA]</scope>
    <source>
        <strain evidence="1 2">GH-12</strain>
    </source>
</reference>
<accession>A0AAW0BD09</accession>
<keyword evidence="2" id="KW-1185">Reference proteome</keyword>
<dbReference type="EMBL" id="JAYKXP010000134">
    <property type="protein sequence ID" value="KAK7023593.1"/>
    <property type="molecule type" value="Genomic_DNA"/>
</dbReference>
<evidence type="ECO:0000313" key="1">
    <source>
        <dbReference type="EMBL" id="KAK7023593.1"/>
    </source>
</evidence>
<dbReference type="AlphaFoldDB" id="A0AAW0BD09"/>
<dbReference type="Proteomes" id="UP001383192">
    <property type="component" value="Unassembled WGS sequence"/>
</dbReference>
<proteinExistence type="predicted"/>